<dbReference type="Proteomes" id="UP000000390">
    <property type="component" value="Chromosome"/>
</dbReference>
<dbReference type="GeneID" id="9419216"/>
<sequence length="414" mass="45491">MTLPDRGVLSRREYLKGLVAVGGASALAACLEEESNVEIPAGDPDAVPARQHAWNGVLSGDNENVVPARHHVLLSVSLARDPTDEDRERFENALATLERAYEWSHEGLLFAVGYTPQYFERVGWDSLPEPTALTDFESPEFESGDCQIHLASDHSQAVLAAEESLLGEVEEVNGVEMDSDIADLVGSRERLTGFVGPGLPAEHQDTPGVPDSEPIHEEAPFFMGFRSGFEESQATEDRVTIEEGPFAGGTTRHVESIAIDLRQWYEQDSQFQRVAKLFSHQHAAEGLVGEYGEKLDDSNALSAERIASTLEDARDHGVVGHAQKAARAREDGEPLLLRRDFNTTDGDRPGLHFLSLQREIDEFVRVREAMTGADLAADSAVGSITNNGILQYLTVRRRGNYLVPPRELRAFPDP</sequence>
<evidence type="ECO:0000313" key="4">
    <source>
        <dbReference type="Proteomes" id="UP000011645"/>
    </source>
</evidence>
<evidence type="ECO:0000313" key="2">
    <source>
        <dbReference type="EMBL" id="ELY39383.1"/>
    </source>
</evidence>
<name>D8JAS9_HALJB</name>
<reference evidence="2 4" key="2">
    <citation type="journal article" date="2014" name="PLoS Genet.">
        <title>Phylogenetically driven sequencing of extremely halophilic archaea reveals strategies for static and dynamic osmo-response.</title>
        <authorList>
            <person name="Becker E.A."/>
            <person name="Seitzer P.M."/>
            <person name="Tritt A."/>
            <person name="Larsen D."/>
            <person name="Krusor M."/>
            <person name="Yao A.I."/>
            <person name="Wu D."/>
            <person name="Madern D."/>
            <person name="Eisen J.A."/>
            <person name="Darling A.E."/>
            <person name="Facciotti M.T."/>
        </authorList>
    </citation>
    <scope>NUCLEOTIDE SEQUENCE [LARGE SCALE GENOMIC DNA]</scope>
    <source>
        <strain evidence="2">B3</strain>
        <strain evidence="4">DSM 18796 / CECT 7217 / JCM 14584 / KCTC 4019 / B3</strain>
    </source>
</reference>
<dbReference type="PROSITE" id="PS51318">
    <property type="entry name" value="TAT"/>
    <property type="match status" value="1"/>
</dbReference>
<dbReference type="KEGG" id="hje:HacjB3_07070"/>
<evidence type="ECO:0008006" key="5">
    <source>
        <dbReference type="Google" id="ProtNLM"/>
    </source>
</evidence>
<organism evidence="1 3">
    <name type="scientific">Halalkalicoccus jeotgali (strain DSM 18796 / CECT 7217 / JCM 14584 / KCTC 4019 / B3)</name>
    <dbReference type="NCBI Taxonomy" id="795797"/>
    <lineage>
        <taxon>Archaea</taxon>
        <taxon>Methanobacteriati</taxon>
        <taxon>Methanobacteriota</taxon>
        <taxon>Stenosarchaea group</taxon>
        <taxon>Halobacteria</taxon>
        <taxon>Halobacteriales</taxon>
        <taxon>Halococcaceae</taxon>
        <taxon>Halalkalicoccus</taxon>
    </lineage>
</organism>
<dbReference type="AlphaFoldDB" id="D8JAS9"/>
<evidence type="ECO:0000313" key="1">
    <source>
        <dbReference type="EMBL" id="ADJ14801.1"/>
    </source>
</evidence>
<dbReference type="Proteomes" id="UP000011645">
    <property type="component" value="Unassembled WGS sequence"/>
</dbReference>
<dbReference type="PATRIC" id="fig|795797.18.peg.1409"/>
<keyword evidence="4" id="KW-1185">Reference proteome</keyword>
<accession>D8JAS9</accession>
<dbReference type="InterPro" id="IPR055828">
    <property type="entry name" value="DUF7405"/>
</dbReference>
<dbReference type="HOGENOM" id="CLU_641945_0_0_2"/>
<dbReference type="RefSeq" id="WP_008415091.1">
    <property type="nucleotide sequence ID" value="NC_014297.1"/>
</dbReference>
<dbReference type="PROSITE" id="PS51257">
    <property type="entry name" value="PROKAR_LIPOPROTEIN"/>
    <property type="match status" value="1"/>
</dbReference>
<dbReference type="STRING" id="795797.HacjB3_07070"/>
<dbReference type="EMBL" id="CP002062">
    <property type="protein sequence ID" value="ADJ14801.1"/>
    <property type="molecule type" value="Genomic_DNA"/>
</dbReference>
<protein>
    <recommendedName>
        <fullName evidence="5">Tat pathway signal protein</fullName>
    </recommendedName>
</protein>
<dbReference type="eggNOG" id="arCOG04512">
    <property type="taxonomic scope" value="Archaea"/>
</dbReference>
<reference evidence="1 3" key="1">
    <citation type="journal article" date="2010" name="J. Bacteriol.">
        <title>Complete genome sequence of Halalkalicoccus jeotgali B3(T), an extremely halophilic archaeon.</title>
        <authorList>
            <person name="Roh S.W."/>
            <person name="Nam Y.D."/>
            <person name="Nam S.H."/>
            <person name="Choi S.H."/>
            <person name="Park H.S."/>
            <person name="Bae J.W."/>
        </authorList>
    </citation>
    <scope>NUCLEOTIDE SEQUENCE [LARGE SCALE GENOMIC DNA]</scope>
    <source>
        <strain evidence="1">B3</strain>
        <strain evidence="3">DSM 18796 / CECT 7217 / JCM 14584 / KCTC 4019 / B3</strain>
    </source>
</reference>
<dbReference type="EMBL" id="AOHV01000015">
    <property type="protein sequence ID" value="ELY39383.1"/>
    <property type="molecule type" value="Genomic_DNA"/>
</dbReference>
<dbReference type="OrthoDB" id="212084at2157"/>
<dbReference type="SUPFAM" id="SSF54909">
    <property type="entry name" value="Dimeric alpha+beta barrel"/>
    <property type="match status" value="1"/>
</dbReference>
<dbReference type="Pfam" id="PF24152">
    <property type="entry name" value="DUF7405"/>
    <property type="match status" value="1"/>
</dbReference>
<dbReference type="InterPro" id="IPR011008">
    <property type="entry name" value="Dimeric_a/b-barrel"/>
</dbReference>
<gene>
    <name evidence="1" type="ordered locus">HacjB3_07070</name>
    <name evidence="2" type="ORF">C497_05477</name>
</gene>
<evidence type="ECO:0000313" key="3">
    <source>
        <dbReference type="Proteomes" id="UP000000390"/>
    </source>
</evidence>
<dbReference type="InterPro" id="IPR006311">
    <property type="entry name" value="TAT_signal"/>
</dbReference>
<proteinExistence type="predicted"/>